<gene>
    <name evidence="1" type="ORF">F4V91_32265</name>
</gene>
<organism evidence="1 2">
    <name type="scientific">Neorhizobium galegae</name>
    <name type="common">Rhizobium galegae</name>
    <dbReference type="NCBI Taxonomy" id="399"/>
    <lineage>
        <taxon>Bacteria</taxon>
        <taxon>Pseudomonadati</taxon>
        <taxon>Pseudomonadota</taxon>
        <taxon>Alphaproteobacteria</taxon>
        <taxon>Hyphomicrobiales</taxon>
        <taxon>Rhizobiaceae</taxon>
        <taxon>Rhizobium/Agrobacterium group</taxon>
        <taxon>Neorhizobium</taxon>
    </lineage>
</organism>
<evidence type="ECO:0000313" key="1">
    <source>
        <dbReference type="EMBL" id="KAB1082620.1"/>
    </source>
</evidence>
<protein>
    <submittedName>
        <fullName evidence="1">Uncharacterized protein</fullName>
    </submittedName>
</protein>
<dbReference type="AlphaFoldDB" id="A0A6A1TI37"/>
<sequence length="111" mass="12048">MVEARIGIAGLSLAEITEQHLAAQKAAADAVREWDDRRAAGEVSSVAYASALLAVATEEAKARRIVMEYQPLDHQESIRKLTYISAFLIATEVKLEENEMAAVMEATAPFG</sequence>
<dbReference type="RefSeq" id="WP_151047511.1">
    <property type="nucleotide sequence ID" value="NZ_VZUL01000004.1"/>
</dbReference>
<reference evidence="1 2" key="1">
    <citation type="submission" date="2019-09" db="EMBL/GenBank/DDBJ databases">
        <title>Genome sequencing of Ng87 strain.</title>
        <authorList>
            <person name="Karasev E.S."/>
            <person name="Andronov E."/>
        </authorList>
    </citation>
    <scope>NUCLEOTIDE SEQUENCE [LARGE SCALE GENOMIC DNA]</scope>
    <source>
        <strain evidence="1 2">Ng87</strain>
    </source>
</reference>
<dbReference type="EMBL" id="VZUL01000004">
    <property type="protein sequence ID" value="KAB1082620.1"/>
    <property type="molecule type" value="Genomic_DNA"/>
</dbReference>
<proteinExistence type="predicted"/>
<dbReference type="Proteomes" id="UP000386575">
    <property type="component" value="Unassembled WGS sequence"/>
</dbReference>
<evidence type="ECO:0000313" key="2">
    <source>
        <dbReference type="Proteomes" id="UP000386575"/>
    </source>
</evidence>
<accession>A0A6A1TI37</accession>
<comment type="caution">
    <text evidence="1">The sequence shown here is derived from an EMBL/GenBank/DDBJ whole genome shotgun (WGS) entry which is preliminary data.</text>
</comment>
<name>A0A6A1TI37_NEOGA</name>